<evidence type="ECO:0000256" key="6">
    <source>
        <dbReference type="ARBA" id="ARBA00023136"/>
    </source>
</evidence>
<sequence length="513" mass="55531">MTDLGINPLEDTQSEAALAYARKRREDIAAFVRTNPDYYVRNFDRIGASARFTPTFNLFAGLFGPIWFGARGLWSWALPFLILEAIALVQIARGLFGDLGADAMARIASIEGTLELRRQQLAAAIESGSDKVDVYTRTVESLEANIGGIRAEAEALAAQGPSIALAGLAILVLAKLAQAIVANTALESRFSDWLSDRTIRFGMPVPQIVFSAVFMALIVAAAMLHYSFPGRFPLLASFPTDPDIRLISIDWVEAFFNWAVLNGEALFDAITYCIRLMLDALEIVFVSTPWIVIASLIILLTWLTAGVRMAIYSGAFLAYMGFLGFWEKAMTTLALLGTAACLSILIGIPLGMFAARRPRFYAAIQPIMDFMQTMPAFVFMIPVIAFFGTGKPAAVVTTMIFGGTPVVRLTVLGLRGVPESVREAAISFGANKWYLLTKVDLPLAAPSIRAGINQTIMLSLAMVVVASLIGAKGLGEDVLEALQYANVGQGILAGFSILFCAMILDRIVQGGRR</sequence>
<evidence type="ECO:0000256" key="7">
    <source>
        <dbReference type="RuleBase" id="RU363032"/>
    </source>
</evidence>
<feature type="transmembrane region" description="Helical" evidence="7">
    <location>
        <begin position="332"/>
        <end position="355"/>
    </location>
</feature>
<keyword evidence="4 7" id="KW-0812">Transmembrane</keyword>
<keyword evidence="3" id="KW-1003">Cell membrane</keyword>
<feature type="transmembrane region" description="Helical" evidence="7">
    <location>
        <begin position="283"/>
        <end position="302"/>
    </location>
</feature>
<dbReference type="Pfam" id="PF00528">
    <property type="entry name" value="BPD_transp_1"/>
    <property type="match status" value="1"/>
</dbReference>
<evidence type="ECO:0000256" key="2">
    <source>
        <dbReference type="ARBA" id="ARBA00022448"/>
    </source>
</evidence>
<dbReference type="EMBL" id="JAOWLB010000001">
    <property type="protein sequence ID" value="MCV2887248.1"/>
    <property type="molecule type" value="Genomic_DNA"/>
</dbReference>
<keyword evidence="5 7" id="KW-1133">Transmembrane helix</keyword>
<keyword evidence="10" id="KW-1185">Reference proteome</keyword>
<gene>
    <name evidence="9" type="ORF">OE747_02795</name>
</gene>
<keyword evidence="6 7" id="KW-0472">Membrane</keyword>
<dbReference type="SUPFAM" id="SSF161098">
    <property type="entry name" value="MetI-like"/>
    <property type="match status" value="1"/>
</dbReference>
<name>A0ABT3AF49_9RHOB</name>
<feature type="transmembrane region" description="Helical" evidence="7">
    <location>
        <begin position="52"/>
        <end position="70"/>
    </location>
</feature>
<evidence type="ECO:0000313" key="10">
    <source>
        <dbReference type="Proteomes" id="UP001320899"/>
    </source>
</evidence>
<comment type="similarity">
    <text evidence="7">Belongs to the binding-protein-dependent transport system permease family.</text>
</comment>
<evidence type="ECO:0000256" key="1">
    <source>
        <dbReference type="ARBA" id="ARBA00004651"/>
    </source>
</evidence>
<dbReference type="CDD" id="cd06261">
    <property type="entry name" value="TM_PBP2"/>
    <property type="match status" value="1"/>
</dbReference>
<organism evidence="9 10">
    <name type="scientific">Ruegeria aquimaris</name>
    <dbReference type="NCBI Taxonomy" id="2984333"/>
    <lineage>
        <taxon>Bacteria</taxon>
        <taxon>Pseudomonadati</taxon>
        <taxon>Pseudomonadota</taxon>
        <taxon>Alphaproteobacteria</taxon>
        <taxon>Rhodobacterales</taxon>
        <taxon>Roseobacteraceae</taxon>
        <taxon>Ruegeria</taxon>
    </lineage>
</organism>
<feature type="transmembrane region" description="Helical" evidence="7">
    <location>
        <begin position="481"/>
        <end position="504"/>
    </location>
</feature>
<dbReference type="InterPro" id="IPR024399">
    <property type="entry name" value="DUF2628"/>
</dbReference>
<feature type="domain" description="ABC transmembrane type-1" evidence="8">
    <location>
        <begin position="329"/>
        <end position="508"/>
    </location>
</feature>
<feature type="transmembrane region" description="Helical" evidence="7">
    <location>
        <begin position="367"/>
        <end position="387"/>
    </location>
</feature>
<evidence type="ECO:0000256" key="4">
    <source>
        <dbReference type="ARBA" id="ARBA00022692"/>
    </source>
</evidence>
<evidence type="ECO:0000259" key="8">
    <source>
        <dbReference type="PROSITE" id="PS50928"/>
    </source>
</evidence>
<evidence type="ECO:0000256" key="3">
    <source>
        <dbReference type="ARBA" id="ARBA00022475"/>
    </source>
</evidence>
<feature type="transmembrane region" description="Helical" evidence="7">
    <location>
        <begin position="76"/>
        <end position="96"/>
    </location>
</feature>
<feature type="transmembrane region" description="Helical" evidence="7">
    <location>
        <begin position="456"/>
        <end position="475"/>
    </location>
</feature>
<dbReference type="InterPro" id="IPR035906">
    <property type="entry name" value="MetI-like_sf"/>
</dbReference>
<dbReference type="Gene3D" id="1.10.3720.10">
    <property type="entry name" value="MetI-like"/>
    <property type="match status" value="1"/>
</dbReference>
<dbReference type="PROSITE" id="PS50928">
    <property type="entry name" value="ABC_TM1"/>
    <property type="match status" value="1"/>
</dbReference>
<comment type="subcellular location">
    <subcellularLocation>
        <location evidence="1 7">Cell membrane</location>
        <topology evidence="1 7">Multi-pass membrane protein</topology>
    </subcellularLocation>
</comment>
<proteinExistence type="inferred from homology"/>
<dbReference type="RefSeq" id="WP_263827072.1">
    <property type="nucleotide sequence ID" value="NZ_JAOWLB010000001.1"/>
</dbReference>
<evidence type="ECO:0000256" key="5">
    <source>
        <dbReference type="ARBA" id="ARBA00022989"/>
    </source>
</evidence>
<dbReference type="Pfam" id="PF10947">
    <property type="entry name" value="DUF2628"/>
    <property type="match status" value="1"/>
</dbReference>
<evidence type="ECO:0000313" key="9">
    <source>
        <dbReference type="EMBL" id="MCV2887248.1"/>
    </source>
</evidence>
<dbReference type="PANTHER" id="PTHR47737:SF1">
    <property type="entry name" value="GLYCINE BETAINE_PROLINE BETAINE TRANSPORT SYSTEM PERMEASE PROTEIN PROW"/>
    <property type="match status" value="1"/>
</dbReference>
<protein>
    <submittedName>
        <fullName evidence="9">ABC transporter permease subunit</fullName>
    </submittedName>
</protein>
<feature type="transmembrane region" description="Helical" evidence="7">
    <location>
        <begin position="208"/>
        <end position="228"/>
    </location>
</feature>
<dbReference type="PANTHER" id="PTHR47737">
    <property type="entry name" value="GLYCINE BETAINE/PROLINE BETAINE TRANSPORT SYSTEM PERMEASE PROTEIN PROW"/>
    <property type="match status" value="1"/>
</dbReference>
<comment type="caution">
    <text evidence="9">The sequence shown here is derived from an EMBL/GenBank/DDBJ whole genome shotgun (WGS) entry which is preliminary data.</text>
</comment>
<dbReference type="Proteomes" id="UP001320899">
    <property type="component" value="Unassembled WGS sequence"/>
</dbReference>
<reference evidence="9 10" key="1">
    <citation type="submission" date="2022-10" db="EMBL/GenBank/DDBJ databases">
        <title>Ruegeria sp. nov., isolated from ocean surface sediments.</title>
        <authorList>
            <person name="He W."/>
            <person name="Xue H.-P."/>
            <person name="Zhang D.-F."/>
        </authorList>
    </citation>
    <scope>NUCLEOTIDE SEQUENCE [LARGE SCALE GENOMIC DNA]</scope>
    <source>
        <strain evidence="9 10">XHP0148</strain>
    </source>
</reference>
<dbReference type="InterPro" id="IPR000515">
    <property type="entry name" value="MetI-like"/>
</dbReference>
<keyword evidence="2 7" id="KW-0813">Transport</keyword>
<accession>A0ABT3AF49</accession>
<feature type="transmembrane region" description="Helical" evidence="7">
    <location>
        <begin position="309"/>
        <end position="326"/>
    </location>
</feature>